<feature type="domain" description="HTH tetR-type" evidence="3">
    <location>
        <begin position="13"/>
        <end position="73"/>
    </location>
</feature>
<keyword evidence="5" id="KW-1185">Reference proteome</keyword>
<evidence type="ECO:0000259" key="3">
    <source>
        <dbReference type="PROSITE" id="PS50977"/>
    </source>
</evidence>
<feature type="DNA-binding region" description="H-T-H motif" evidence="2">
    <location>
        <begin position="36"/>
        <end position="55"/>
    </location>
</feature>
<dbReference type="InterPro" id="IPR036271">
    <property type="entry name" value="Tet_transcr_reg_TetR-rel_C_sf"/>
</dbReference>
<dbReference type="Proteomes" id="UP001238334">
    <property type="component" value="Chromosome"/>
</dbReference>
<reference evidence="4 5" key="1">
    <citation type="submission" date="2023-06" db="EMBL/GenBank/DDBJ databases">
        <title>Parasedimentitalea psychrophila sp. nov., a psychrophilic bacterium isolated from deep-sea sediment.</title>
        <authorList>
            <person name="Li A."/>
        </authorList>
    </citation>
    <scope>NUCLEOTIDE SEQUENCE [LARGE SCALE GENOMIC DNA]</scope>
    <source>
        <strain evidence="4 5">QS115</strain>
    </source>
</reference>
<evidence type="ECO:0000256" key="2">
    <source>
        <dbReference type="PROSITE-ProRule" id="PRU00335"/>
    </source>
</evidence>
<gene>
    <name evidence="4" type="ORF">QPJ95_02340</name>
</gene>
<dbReference type="PROSITE" id="PS50977">
    <property type="entry name" value="HTH_TETR_2"/>
    <property type="match status" value="1"/>
</dbReference>
<dbReference type="Pfam" id="PF00440">
    <property type="entry name" value="TetR_N"/>
    <property type="match status" value="1"/>
</dbReference>
<dbReference type="EMBL" id="CP127247">
    <property type="protein sequence ID" value="WIY27528.1"/>
    <property type="molecule type" value="Genomic_DNA"/>
</dbReference>
<name>A0A9Y2P8Y3_9RHOB</name>
<keyword evidence="1 2" id="KW-0238">DNA-binding</keyword>
<evidence type="ECO:0000313" key="5">
    <source>
        <dbReference type="Proteomes" id="UP001238334"/>
    </source>
</evidence>
<dbReference type="InterPro" id="IPR041474">
    <property type="entry name" value="NicS_C"/>
</dbReference>
<sequence length="217" mass="25058">MKPVRKIRKRDPVRTGKAILSAGRAEFSVAGYEGARVDRVAEKSNMSKGLIYHYFGSKSGLFLAILEDIYQELRDENSGLVLDDFEPEEGIRQLINHTFTYFSKHPEFLVLVNSENMMHAEHLKKSVMMRDLFRPIVVKIQALLDRGARQGIFREDVDVIQLYVSIVGLGYFFLGNRHTLEVVFDTPLFEDDTLSNRQRHIEDMILSYLRPNPHTLN</sequence>
<dbReference type="Pfam" id="PF17938">
    <property type="entry name" value="TetR_C_29"/>
    <property type="match status" value="1"/>
</dbReference>
<dbReference type="KEGG" id="ppso:QPJ95_02340"/>
<dbReference type="SUPFAM" id="SSF46689">
    <property type="entry name" value="Homeodomain-like"/>
    <property type="match status" value="1"/>
</dbReference>
<dbReference type="PANTHER" id="PTHR30328">
    <property type="entry name" value="TRANSCRIPTIONAL REPRESSOR"/>
    <property type="match status" value="1"/>
</dbReference>
<dbReference type="InterPro" id="IPR050109">
    <property type="entry name" value="HTH-type_TetR-like_transc_reg"/>
</dbReference>
<protein>
    <submittedName>
        <fullName evidence="4">TetR/AcrR family transcriptional regulator</fullName>
    </submittedName>
</protein>
<dbReference type="AlphaFoldDB" id="A0A9Y2P8Y3"/>
<dbReference type="InterPro" id="IPR009057">
    <property type="entry name" value="Homeodomain-like_sf"/>
</dbReference>
<dbReference type="Gene3D" id="1.10.357.10">
    <property type="entry name" value="Tetracycline Repressor, domain 2"/>
    <property type="match status" value="1"/>
</dbReference>
<organism evidence="4 5">
    <name type="scientific">Parasedimentitalea psychrophila</name>
    <dbReference type="NCBI Taxonomy" id="2997337"/>
    <lineage>
        <taxon>Bacteria</taxon>
        <taxon>Pseudomonadati</taxon>
        <taxon>Pseudomonadota</taxon>
        <taxon>Alphaproteobacteria</taxon>
        <taxon>Rhodobacterales</taxon>
        <taxon>Paracoccaceae</taxon>
        <taxon>Parasedimentitalea</taxon>
    </lineage>
</organism>
<dbReference type="GO" id="GO:0003677">
    <property type="term" value="F:DNA binding"/>
    <property type="evidence" value="ECO:0007669"/>
    <property type="project" value="UniProtKB-UniRule"/>
</dbReference>
<dbReference type="RefSeq" id="WP_270921080.1">
    <property type="nucleotide sequence ID" value="NZ_CP127247.1"/>
</dbReference>
<accession>A0A9Y2P8Y3</accession>
<dbReference type="PRINTS" id="PR00455">
    <property type="entry name" value="HTHTETR"/>
</dbReference>
<proteinExistence type="predicted"/>
<dbReference type="InterPro" id="IPR001647">
    <property type="entry name" value="HTH_TetR"/>
</dbReference>
<dbReference type="PANTHER" id="PTHR30328:SF54">
    <property type="entry name" value="HTH-TYPE TRANSCRIPTIONAL REPRESSOR SCO4008"/>
    <property type="match status" value="1"/>
</dbReference>
<dbReference type="SUPFAM" id="SSF48498">
    <property type="entry name" value="Tetracyclin repressor-like, C-terminal domain"/>
    <property type="match status" value="1"/>
</dbReference>
<evidence type="ECO:0000256" key="1">
    <source>
        <dbReference type="ARBA" id="ARBA00023125"/>
    </source>
</evidence>
<evidence type="ECO:0000313" key="4">
    <source>
        <dbReference type="EMBL" id="WIY27528.1"/>
    </source>
</evidence>